<gene>
    <name evidence="1" type="ORF">E3P99_02449</name>
</gene>
<sequence>MTTDSDFSYNYGDRNCCLITSDTIHFNLDYELLSSTSAFWNGLFELPQPSESGSSDDKVIHMQESSTELKPLLLVISNKPIHFANIDQIKAVINLALKYDSDKVLIILRAELLYHALSEPLRAYALAAKMGWEADAIKISTLTLESDIENLSDADADSMPTHYYRRLAKLHQTRQMEARRILISQDLMMSNKHEGDYDRAAHVEWWNSIQQAMLRRLDGSHGSKSFKFPTTMPYLDCVKNKAYVDGDKDVLSFRGLYLIYRTMEIVETAWKDKLPKSI</sequence>
<evidence type="ECO:0000313" key="1">
    <source>
        <dbReference type="EMBL" id="TIA88688.1"/>
    </source>
</evidence>
<dbReference type="Proteomes" id="UP000310189">
    <property type="component" value="Unassembled WGS sequence"/>
</dbReference>
<accession>A0A4T0FKF0</accession>
<evidence type="ECO:0000313" key="2">
    <source>
        <dbReference type="Proteomes" id="UP000310189"/>
    </source>
</evidence>
<proteinExistence type="predicted"/>
<name>A0A4T0FKF0_9BASI</name>
<reference evidence="1 2" key="1">
    <citation type="submission" date="2019-03" db="EMBL/GenBank/DDBJ databases">
        <title>Sequencing 23 genomes of Wallemia ichthyophaga.</title>
        <authorList>
            <person name="Gostincar C."/>
        </authorList>
    </citation>
    <scope>NUCLEOTIDE SEQUENCE [LARGE SCALE GENOMIC DNA]</scope>
    <source>
        <strain evidence="1 2">EXF-5753</strain>
    </source>
</reference>
<dbReference type="OrthoDB" id="2790546at2759"/>
<dbReference type="AlphaFoldDB" id="A0A4T0FKF0"/>
<organism evidence="1 2">
    <name type="scientific">Wallemia hederae</name>
    <dbReference type="NCBI Taxonomy" id="1540922"/>
    <lineage>
        <taxon>Eukaryota</taxon>
        <taxon>Fungi</taxon>
        <taxon>Dikarya</taxon>
        <taxon>Basidiomycota</taxon>
        <taxon>Wallemiomycotina</taxon>
        <taxon>Wallemiomycetes</taxon>
        <taxon>Wallemiales</taxon>
        <taxon>Wallemiaceae</taxon>
        <taxon>Wallemia</taxon>
    </lineage>
</organism>
<dbReference type="EMBL" id="SPNW01000035">
    <property type="protein sequence ID" value="TIA88688.1"/>
    <property type="molecule type" value="Genomic_DNA"/>
</dbReference>
<keyword evidence="2" id="KW-1185">Reference proteome</keyword>
<comment type="caution">
    <text evidence="1">The sequence shown here is derived from an EMBL/GenBank/DDBJ whole genome shotgun (WGS) entry which is preliminary data.</text>
</comment>
<protein>
    <submittedName>
        <fullName evidence="1">Uncharacterized protein</fullName>
    </submittedName>
</protein>